<keyword evidence="2" id="KW-1185">Reference proteome</keyword>
<protein>
    <submittedName>
        <fullName evidence="1">Uncharacterized protein</fullName>
    </submittedName>
</protein>
<name>A0A6J8EU26_MYTCO</name>
<proteinExistence type="predicted"/>
<dbReference type="AlphaFoldDB" id="A0A6J8EU26"/>
<dbReference type="OrthoDB" id="6091258at2759"/>
<evidence type="ECO:0000313" key="2">
    <source>
        <dbReference type="Proteomes" id="UP000507470"/>
    </source>
</evidence>
<organism evidence="1 2">
    <name type="scientific">Mytilus coruscus</name>
    <name type="common">Sea mussel</name>
    <dbReference type="NCBI Taxonomy" id="42192"/>
    <lineage>
        <taxon>Eukaryota</taxon>
        <taxon>Metazoa</taxon>
        <taxon>Spiralia</taxon>
        <taxon>Lophotrochozoa</taxon>
        <taxon>Mollusca</taxon>
        <taxon>Bivalvia</taxon>
        <taxon>Autobranchia</taxon>
        <taxon>Pteriomorphia</taxon>
        <taxon>Mytilida</taxon>
        <taxon>Mytiloidea</taxon>
        <taxon>Mytilidae</taxon>
        <taxon>Mytilinae</taxon>
        <taxon>Mytilus</taxon>
    </lineage>
</organism>
<gene>
    <name evidence="1" type="ORF">MCOR_56070</name>
</gene>
<evidence type="ECO:0000313" key="1">
    <source>
        <dbReference type="EMBL" id="CAC5424139.1"/>
    </source>
</evidence>
<dbReference type="EMBL" id="CACVKT020009962">
    <property type="protein sequence ID" value="CAC5424139.1"/>
    <property type="molecule type" value="Genomic_DNA"/>
</dbReference>
<reference evidence="1 2" key="1">
    <citation type="submission" date="2020-06" db="EMBL/GenBank/DDBJ databases">
        <authorList>
            <person name="Li R."/>
            <person name="Bekaert M."/>
        </authorList>
    </citation>
    <scope>NUCLEOTIDE SEQUENCE [LARGE SCALE GENOMIC DNA]</scope>
    <source>
        <strain evidence="2">wild</strain>
    </source>
</reference>
<dbReference type="Proteomes" id="UP000507470">
    <property type="component" value="Unassembled WGS sequence"/>
</dbReference>
<sequence>MCDLKDFANDFNFLMELKSYLKEYVETNVSKNVEDGISKGIYSKLVDGRGIRLVLPHGCDVLRSVSLENYINFVGFIGFNKPSEQVSETLRDKVWDIDGKLVEEFSNHEDIIAYVSAERSIGGEWGNLVLLKSFDAIEKWRDCPVHHTAVSFIGFYKPPEQLTQTLKDEVCNIDGKLIEEFSNHVDILAYVTAERALGGDSGNLVLLKSLEAIKEWTNRSVHHIAIREISPYYYSKVRIHRGRFVNGKTCTYQTLFIDYIS</sequence>
<accession>A0A6J8EU26</accession>